<dbReference type="InterPro" id="IPR011004">
    <property type="entry name" value="Trimer_LpxA-like_sf"/>
</dbReference>
<dbReference type="SUPFAM" id="SSF51161">
    <property type="entry name" value="Trimeric LpxA-like enzymes"/>
    <property type="match status" value="1"/>
</dbReference>
<name>A0A563VST5_9CYAN</name>
<dbReference type="GO" id="GO:0031470">
    <property type="term" value="C:carboxysome"/>
    <property type="evidence" value="ECO:0007669"/>
    <property type="project" value="UniProtKB-ARBA"/>
</dbReference>
<dbReference type="GO" id="GO:0043886">
    <property type="term" value="F:structural constituent of carboxysome shell"/>
    <property type="evidence" value="ECO:0007669"/>
    <property type="project" value="UniProtKB-ARBA"/>
</dbReference>
<dbReference type="Pfam" id="PF14602">
    <property type="entry name" value="Hexapep_2"/>
    <property type="match status" value="1"/>
</dbReference>
<reference evidence="4 5" key="1">
    <citation type="submission" date="2019-01" db="EMBL/GenBank/DDBJ databases">
        <authorList>
            <person name="Brito A."/>
        </authorList>
    </citation>
    <scope>NUCLEOTIDE SEQUENCE [LARGE SCALE GENOMIC DNA]</scope>
    <source>
        <strain evidence="4">1</strain>
    </source>
</reference>
<dbReference type="Pfam" id="PF00132">
    <property type="entry name" value="Hexapep"/>
    <property type="match status" value="1"/>
</dbReference>
<dbReference type="PANTHER" id="PTHR23416:SF23">
    <property type="entry name" value="ACETYLTRANSFERASE C18B11.09C-RELATED"/>
    <property type="match status" value="1"/>
</dbReference>
<dbReference type="OrthoDB" id="9815592at2"/>
<dbReference type="GO" id="GO:0008374">
    <property type="term" value="F:O-acyltransferase activity"/>
    <property type="evidence" value="ECO:0007669"/>
    <property type="project" value="TreeGrafter"/>
</dbReference>
<evidence type="ECO:0000256" key="3">
    <source>
        <dbReference type="SAM" id="Phobius"/>
    </source>
</evidence>
<dbReference type="Gene3D" id="2.160.10.10">
    <property type="entry name" value="Hexapeptide repeat proteins"/>
    <property type="match status" value="1"/>
</dbReference>
<dbReference type="InterPro" id="IPR001451">
    <property type="entry name" value="Hexapep"/>
</dbReference>
<protein>
    <submittedName>
        <fullName evidence="4">Uncharacterized protein</fullName>
    </submittedName>
</protein>
<keyword evidence="5" id="KW-1185">Reference proteome</keyword>
<organism evidence="4 5">
    <name type="scientific">Hyella patelloides LEGE 07179</name>
    <dbReference type="NCBI Taxonomy" id="945734"/>
    <lineage>
        <taxon>Bacteria</taxon>
        <taxon>Bacillati</taxon>
        <taxon>Cyanobacteriota</taxon>
        <taxon>Cyanophyceae</taxon>
        <taxon>Pleurocapsales</taxon>
        <taxon>Hyellaceae</taxon>
        <taxon>Hyella</taxon>
    </lineage>
</organism>
<dbReference type="Proteomes" id="UP000320055">
    <property type="component" value="Unassembled WGS sequence"/>
</dbReference>
<keyword evidence="2" id="KW-0808">Transferase</keyword>
<dbReference type="EMBL" id="CAACVJ010000185">
    <property type="protein sequence ID" value="VEP14447.1"/>
    <property type="molecule type" value="Genomic_DNA"/>
</dbReference>
<evidence type="ECO:0000313" key="5">
    <source>
        <dbReference type="Proteomes" id="UP000320055"/>
    </source>
</evidence>
<keyword evidence="3" id="KW-0812">Transmembrane</keyword>
<dbReference type="InterPro" id="IPR051159">
    <property type="entry name" value="Hexapeptide_acetyltransf"/>
</dbReference>
<sequence>MIMNTKNKESVSQVFALGFPINLGLELSINFISFLIPAILLIQLGKTGNIILVSFSILISFYIYPLMILLLGAICTRLLPKPKLGRLTTQEDYLKYQILAALNKFIKRTPARWIIIFPFPAYLFYKIAGAKIDVSVLQSSPDSIPDFYLVSIGKNTLLGWNCNIFGHYTPDSTNTFLGKVDIGNNVLIGAEAIVWPNVKIGDNSIVQNKSVVRPGTIIPPNEIWGGIPARKIKSIEQQTYPIPLPEIEQVETYIQELLSNDYNLKCSDKNEPLLSLGLKIEDLTRIFNKLQKRYDNLFIDVTEINTETFSVKDILATIHKWKNTK</sequence>
<dbReference type="AlphaFoldDB" id="A0A563VST5"/>
<evidence type="ECO:0000313" key="4">
    <source>
        <dbReference type="EMBL" id="VEP14447.1"/>
    </source>
</evidence>
<feature type="transmembrane region" description="Helical" evidence="3">
    <location>
        <begin position="50"/>
        <end position="74"/>
    </location>
</feature>
<proteinExistence type="inferred from homology"/>
<dbReference type="PANTHER" id="PTHR23416">
    <property type="entry name" value="SIALIC ACID SYNTHASE-RELATED"/>
    <property type="match status" value="1"/>
</dbReference>
<keyword evidence="3" id="KW-1133">Transmembrane helix</keyword>
<keyword evidence="3" id="KW-0472">Membrane</keyword>
<comment type="similarity">
    <text evidence="1">Belongs to the transferase hexapeptide repeat family.</text>
</comment>
<gene>
    <name evidence="4" type="ORF">H1P_2650008</name>
</gene>
<accession>A0A563VST5</accession>
<evidence type="ECO:0000256" key="1">
    <source>
        <dbReference type="ARBA" id="ARBA00007274"/>
    </source>
</evidence>
<evidence type="ECO:0000256" key="2">
    <source>
        <dbReference type="ARBA" id="ARBA00022679"/>
    </source>
</evidence>
<feature type="transmembrane region" description="Helical" evidence="3">
    <location>
        <begin position="21"/>
        <end position="44"/>
    </location>
</feature>
<dbReference type="GO" id="GO:0005829">
    <property type="term" value="C:cytosol"/>
    <property type="evidence" value="ECO:0007669"/>
    <property type="project" value="TreeGrafter"/>
</dbReference>